<feature type="transmembrane region" description="Helical" evidence="10">
    <location>
        <begin position="58"/>
        <end position="75"/>
    </location>
</feature>
<dbReference type="AlphaFoldDB" id="A0A8B8AI31"/>
<dbReference type="PANTHER" id="PTHR12733:SF3">
    <property type="entry name" value="ATP SYNTHASE F(0) COMPLEX SUBUNIT B1, MITOCHONDRIAL"/>
    <property type="match status" value="1"/>
</dbReference>
<keyword evidence="4 9" id="KW-0375">Hydrogen ion transport</keyword>
<dbReference type="SUPFAM" id="SSF161060">
    <property type="entry name" value="ATP synthase B chain-like"/>
    <property type="match status" value="1"/>
</dbReference>
<reference evidence="12" key="1">
    <citation type="submission" date="2025-08" db="UniProtKB">
        <authorList>
            <consortium name="RefSeq"/>
        </authorList>
    </citation>
    <scope>IDENTIFICATION</scope>
    <source>
        <tissue evidence="12">Whole sample</tissue>
    </source>
</reference>
<evidence type="ECO:0000313" key="11">
    <source>
        <dbReference type="Proteomes" id="UP000694844"/>
    </source>
</evidence>
<dbReference type="InterPro" id="IPR008688">
    <property type="entry name" value="ATP_synth_Bsub_B/MI25"/>
</dbReference>
<evidence type="ECO:0000256" key="7">
    <source>
        <dbReference type="ARBA" id="ARBA00023128"/>
    </source>
</evidence>
<protein>
    <recommendedName>
        <fullName evidence="9">ATP synthase subunit b</fullName>
    </recommendedName>
</protein>
<feature type="transmembrane region" description="Helical" evidence="10">
    <location>
        <begin position="31"/>
        <end position="52"/>
    </location>
</feature>
<comment type="subcellular location">
    <subcellularLocation>
        <location evidence="9">Mitochondrion</location>
    </subcellularLocation>
    <subcellularLocation>
        <location evidence="9">Mitochondrion inner membrane</location>
    </subcellularLocation>
</comment>
<evidence type="ECO:0000256" key="6">
    <source>
        <dbReference type="ARBA" id="ARBA00023065"/>
    </source>
</evidence>
<evidence type="ECO:0000256" key="10">
    <source>
        <dbReference type="SAM" id="Phobius"/>
    </source>
</evidence>
<gene>
    <name evidence="12" type="primary">LOC111102414</name>
</gene>
<evidence type="ECO:0000256" key="4">
    <source>
        <dbReference type="ARBA" id="ARBA00022781"/>
    </source>
</evidence>
<evidence type="ECO:0000256" key="3">
    <source>
        <dbReference type="ARBA" id="ARBA00022547"/>
    </source>
</evidence>
<sequence>MKNFPSYVNPETVPVPETAHKFIPRSIFDSMLPYSGVTGFYVLSAGGIYALVAKGVIVSTYAIPYFGYFLIFWGMSKLPPIRRFLDVRLPQLLKKMNDVYYLGPVQQKKDHISACIAAAQQTKDMIQQLPKLYDIQMENIDLQLENNYRDRLKQTYSEVKSRLDCQVALAATKGELEKDHMINWITNQVVQSITPDLEKKNIQSCLARLQTLSQTAKI</sequence>
<keyword evidence="5 9" id="KW-0999">Mitochondrion inner membrane</keyword>
<evidence type="ECO:0000256" key="1">
    <source>
        <dbReference type="ARBA" id="ARBA00007479"/>
    </source>
</evidence>
<dbReference type="Proteomes" id="UP000694844">
    <property type="component" value="Chromosome 7"/>
</dbReference>
<comment type="subunit">
    <text evidence="9">F-type ATPases have 2 components, CF(1) - the catalytic core - and CF(0) - the membrane proton channel. CF(1) and CF(0) have multiple subunits.</text>
</comment>
<dbReference type="GO" id="GO:0005743">
    <property type="term" value="C:mitochondrial inner membrane"/>
    <property type="evidence" value="ECO:0007669"/>
    <property type="project" value="UniProtKB-SubCell"/>
</dbReference>
<evidence type="ECO:0000256" key="2">
    <source>
        <dbReference type="ARBA" id="ARBA00022448"/>
    </source>
</evidence>
<evidence type="ECO:0000313" key="12">
    <source>
        <dbReference type="RefSeq" id="XP_022290830.1"/>
    </source>
</evidence>
<dbReference type="RefSeq" id="XP_022290830.1">
    <property type="nucleotide sequence ID" value="XM_022435122.1"/>
</dbReference>
<keyword evidence="10" id="KW-1133">Transmembrane helix</keyword>
<evidence type="ECO:0000256" key="8">
    <source>
        <dbReference type="ARBA" id="ARBA00023136"/>
    </source>
</evidence>
<dbReference type="GO" id="GO:0046933">
    <property type="term" value="F:proton-transporting ATP synthase activity, rotational mechanism"/>
    <property type="evidence" value="ECO:0007669"/>
    <property type="project" value="TreeGrafter"/>
</dbReference>
<dbReference type="OrthoDB" id="67388at2759"/>
<evidence type="ECO:0000256" key="5">
    <source>
        <dbReference type="ARBA" id="ARBA00022792"/>
    </source>
</evidence>
<dbReference type="PANTHER" id="PTHR12733">
    <property type="entry name" value="MITOCHONDRIAL ATP SYNTHASE B CHAIN"/>
    <property type="match status" value="1"/>
</dbReference>
<organism evidence="11 12">
    <name type="scientific">Crassostrea virginica</name>
    <name type="common">Eastern oyster</name>
    <dbReference type="NCBI Taxonomy" id="6565"/>
    <lineage>
        <taxon>Eukaryota</taxon>
        <taxon>Metazoa</taxon>
        <taxon>Spiralia</taxon>
        <taxon>Lophotrochozoa</taxon>
        <taxon>Mollusca</taxon>
        <taxon>Bivalvia</taxon>
        <taxon>Autobranchia</taxon>
        <taxon>Pteriomorphia</taxon>
        <taxon>Ostreida</taxon>
        <taxon>Ostreoidea</taxon>
        <taxon>Ostreidae</taxon>
        <taxon>Crassostrea</taxon>
    </lineage>
</organism>
<keyword evidence="2 9" id="KW-0813">Transport</keyword>
<accession>A0A8B8AI31</accession>
<dbReference type="GeneID" id="111102414"/>
<keyword evidence="8 9" id="KW-0472">Membrane</keyword>
<dbReference type="Pfam" id="PF05405">
    <property type="entry name" value="Mt_ATP-synt_B"/>
    <property type="match status" value="1"/>
</dbReference>
<dbReference type="KEGG" id="cvn:111102414"/>
<keyword evidence="3 9" id="KW-0138">CF(0)</keyword>
<evidence type="ECO:0000256" key="9">
    <source>
        <dbReference type="RuleBase" id="RU368017"/>
    </source>
</evidence>
<comment type="similarity">
    <text evidence="1 9">Belongs to the eukaryotic ATPase B chain family.</text>
</comment>
<keyword evidence="6 9" id="KW-0406">Ion transport</keyword>
<keyword evidence="11" id="KW-1185">Reference proteome</keyword>
<dbReference type="InterPro" id="IPR013837">
    <property type="entry name" value="ATP_synth_F0_suB"/>
</dbReference>
<keyword evidence="10" id="KW-0812">Transmembrane</keyword>
<dbReference type="Gene3D" id="1.20.5.2210">
    <property type="match status" value="1"/>
</dbReference>
<keyword evidence="7 9" id="KW-0496">Mitochondrion</keyword>
<dbReference type="GO" id="GO:0045259">
    <property type="term" value="C:proton-transporting ATP synthase complex"/>
    <property type="evidence" value="ECO:0007669"/>
    <property type="project" value="UniProtKB-KW"/>
</dbReference>
<comment type="function">
    <text evidence="9">Subunit b, of the mitochondrial membrane ATP synthase complex (F(1)F(0) ATP synthase or Complex V) that produces ATP from ADP in the presence of a proton gradient across the membrane which is generated by electron transport complexes of the respiratory chain. ATP synthase complex consist of a soluble F(1) head domain - the catalytic core - and a membrane F(1) domain - the membrane proton channel. These two domains are linked by a central stalk rotating inside the F(1) region and a stationary peripheral stalk. During catalysis, ATP synthesis in the catalytic domain of F(1) is coupled via a rotary mechanism of the central stalk subunits to proton translocation. In vivo, can only synthesize ATP although its ATP hydrolase activity can be activated artificially in vitro. Part of the complex F(0) domain. Part of the complex F(0) domain and the peripheric stalk, which acts as a stator to hold the catalytic alpha(3)beta(3) subcomplex and subunit a/ATP6 static relative to the rotary elements.</text>
</comment>
<name>A0A8B8AI31_CRAVI</name>
<proteinExistence type="inferred from homology"/>